<protein>
    <submittedName>
        <fullName evidence="1">Putative TRAP dicarboxylate transporter</fullName>
    </submittedName>
</protein>
<dbReference type="KEGG" id="wma:WM2015_1560"/>
<dbReference type="PATRIC" id="fig|1579979.3.peg.1600"/>
<dbReference type="RefSeq" id="WP_049725532.1">
    <property type="nucleotide sequence ID" value="NZ_CP012154.1"/>
</dbReference>
<gene>
    <name evidence="1" type="ORF">WM2015_1560</name>
</gene>
<dbReference type="PANTHER" id="PTHR33376">
    <property type="match status" value="1"/>
</dbReference>
<keyword evidence="2" id="KW-1185">Reference proteome</keyword>
<name>A0A0K0XW80_9GAMM</name>
<reference evidence="1 2" key="1">
    <citation type="submission" date="2015-07" db="EMBL/GenBank/DDBJ databases">
        <authorList>
            <person name="Noorani M."/>
        </authorList>
    </citation>
    <scope>NUCLEOTIDE SEQUENCE [LARGE SCALE GENOMIC DNA]</scope>
    <source>
        <strain evidence="1 2">KCTC 42284</strain>
    </source>
</reference>
<evidence type="ECO:0000313" key="2">
    <source>
        <dbReference type="Proteomes" id="UP000066624"/>
    </source>
</evidence>
<dbReference type="AlphaFoldDB" id="A0A0K0XW80"/>
<organism evidence="1 2">
    <name type="scientific">Wenzhouxiangella marina</name>
    <dbReference type="NCBI Taxonomy" id="1579979"/>
    <lineage>
        <taxon>Bacteria</taxon>
        <taxon>Pseudomonadati</taxon>
        <taxon>Pseudomonadota</taxon>
        <taxon>Gammaproteobacteria</taxon>
        <taxon>Chromatiales</taxon>
        <taxon>Wenzhouxiangellaceae</taxon>
        <taxon>Wenzhouxiangella</taxon>
    </lineage>
</organism>
<dbReference type="NCBIfam" id="NF037995">
    <property type="entry name" value="TRAP_S1"/>
    <property type="match status" value="1"/>
</dbReference>
<dbReference type="GO" id="GO:0055085">
    <property type="term" value="P:transmembrane transport"/>
    <property type="evidence" value="ECO:0007669"/>
    <property type="project" value="InterPro"/>
</dbReference>
<sequence length="337" mass="36443">MKTQAPLTQAICGLLLVLFLAGAVHAQQLKIATLAPDGSSWMNALNAAADAVEADTEGRVSIRYYPGGVMGDANAIFRRMRLGQLNGGAFTLGDLVGISGAVNLYSLPFVFDSVDEIQALRPTYDPLIIEALEEGGVIIPGIALGGFAYLFGREAFPDPDEMDTSWRVWVQPEDTLSRETLERLGVSPVPLALAEVYTALQTGAINTFASTTSGAIILQWHTRARHMLDLPVLMTGGTIGFDPRSLGRMADADREVLLSRFAEALAELERSNLSENQQAREALLEQGVQIDPATAAQIQTWREGAAETRRNLLETGAIDIPHLEDMQRDLEALRAGD</sequence>
<dbReference type="Gene3D" id="3.40.190.170">
    <property type="entry name" value="Bacterial extracellular solute-binding protein, family 7"/>
    <property type="match status" value="1"/>
</dbReference>
<dbReference type="Pfam" id="PF03480">
    <property type="entry name" value="DctP"/>
    <property type="match status" value="1"/>
</dbReference>
<proteinExistence type="predicted"/>
<dbReference type="InterPro" id="IPR018389">
    <property type="entry name" value="DctP_fam"/>
</dbReference>
<dbReference type="OrthoDB" id="5670809at2"/>
<dbReference type="InterPro" id="IPR038404">
    <property type="entry name" value="TRAP_DctP_sf"/>
</dbReference>
<dbReference type="Proteomes" id="UP000066624">
    <property type="component" value="Chromosome"/>
</dbReference>
<accession>A0A0K0XW80</accession>
<dbReference type="STRING" id="1579979.WM2015_1560"/>
<dbReference type="PANTHER" id="PTHR33376:SF4">
    <property type="entry name" value="SIALIC ACID-BINDING PERIPLASMIC PROTEIN SIAP"/>
    <property type="match status" value="1"/>
</dbReference>
<dbReference type="EMBL" id="CP012154">
    <property type="protein sequence ID" value="AKS41930.1"/>
    <property type="molecule type" value="Genomic_DNA"/>
</dbReference>
<evidence type="ECO:0000313" key="1">
    <source>
        <dbReference type="EMBL" id="AKS41930.1"/>
    </source>
</evidence>